<dbReference type="PANTHER" id="PTHR12311">
    <property type="entry name" value="ACTIVATOR OF BASAL TRANSCRIPTION 1"/>
    <property type="match status" value="1"/>
</dbReference>
<evidence type="ECO:0000256" key="1">
    <source>
        <dbReference type="ARBA" id="ARBA00004604"/>
    </source>
</evidence>
<sequence length="420" mass="48020">MSDAGRKPFTDKVSETVKPDSEKSYLEKGKEAVTDKVDEFAGKNVPDSEKSFGQSVADHAHQGSEDAKKEVNQQSGSLSETAQEYYETAKEKASEAAEYVSNVVQGKTAKDFLPTVDSESDSEYSDAPASKYSMKSSLDDEADFESDEEEERVFQTKSSSKKFENEEDEESAEEDEESNEESSRSQKKDETSSMVSEQKKRSKKLKRLTPEQLAKEQKKIKKTGVCYLSSIPPYMKPVKLRSVLSRFGKLDRIFLKPEDEASYKKRVKYGGNKKKKYTEGWVEFVNKKDAKLCAETMNGNILGGKKSSYYHDDIMNIKYLSGFKWFDLTQQIAKENEIRQAKLSMEISQQQKLNKTFVNNVERSKREQRKRKAEGEQADKESFHREFDQRDITSTRHDAKPQFKKAKNSDNLDSVLSKVF</sequence>
<evidence type="ECO:0000256" key="2">
    <source>
        <dbReference type="ARBA" id="ARBA00005819"/>
    </source>
</evidence>
<feature type="domain" description="RRM" evidence="9">
    <location>
        <begin position="225"/>
        <end position="310"/>
    </location>
</feature>
<evidence type="ECO:0000256" key="4">
    <source>
        <dbReference type="ARBA" id="ARBA00021800"/>
    </source>
</evidence>
<feature type="compositionally biased region" description="Polar residues" evidence="8">
    <location>
        <begin position="72"/>
        <end position="82"/>
    </location>
</feature>
<feature type="compositionally biased region" description="Basic and acidic residues" evidence="8">
    <location>
        <begin position="58"/>
        <end position="71"/>
    </location>
</feature>
<accession>A0ABX8I5U4</accession>
<dbReference type="Gene3D" id="3.30.70.330">
    <property type="match status" value="1"/>
</dbReference>
<protein>
    <recommendedName>
        <fullName evidence="3">Pre-rRNA-processing protein ESF2</fullName>
    </recommendedName>
    <alternativeName>
        <fullName evidence="7">18S rRNA factor 2</fullName>
    </alternativeName>
    <alternativeName>
        <fullName evidence="4">Pre-rRNA-processing protein esf2</fullName>
    </alternativeName>
</protein>
<dbReference type="CDD" id="cd12263">
    <property type="entry name" value="RRM_ABT1_like"/>
    <property type="match status" value="1"/>
</dbReference>
<feature type="compositionally biased region" description="Acidic residues" evidence="8">
    <location>
        <begin position="139"/>
        <end position="151"/>
    </location>
</feature>
<dbReference type="Gene3D" id="6.10.280.100">
    <property type="match status" value="1"/>
</dbReference>
<feature type="compositionally biased region" description="Acidic residues" evidence="8">
    <location>
        <begin position="165"/>
        <end position="180"/>
    </location>
</feature>
<dbReference type="InterPro" id="IPR034353">
    <property type="entry name" value="ABT1/ESF2_RRM"/>
</dbReference>
<dbReference type="Proteomes" id="UP000825434">
    <property type="component" value="Chromosome 1"/>
</dbReference>
<keyword evidence="5" id="KW-0694">RNA-binding</keyword>
<dbReference type="EMBL" id="CP076661">
    <property type="protein sequence ID" value="QWU86126.1"/>
    <property type="molecule type" value="Genomic_DNA"/>
</dbReference>
<dbReference type="Pfam" id="PF04119">
    <property type="entry name" value="HSP9_HSP12"/>
    <property type="match status" value="1"/>
</dbReference>
<dbReference type="InterPro" id="IPR007250">
    <property type="entry name" value="HSP9_HSP12"/>
</dbReference>
<feature type="region of interest" description="Disordered" evidence="8">
    <location>
        <begin position="361"/>
        <end position="420"/>
    </location>
</feature>
<dbReference type="SUPFAM" id="SSF54928">
    <property type="entry name" value="RNA-binding domain, RBD"/>
    <property type="match status" value="1"/>
</dbReference>
<reference evidence="10 11" key="1">
    <citation type="submission" date="2021-06" db="EMBL/GenBank/DDBJ databases">
        <title>Candida outbreak in Lebanon.</title>
        <authorList>
            <person name="Finianos M."/>
        </authorList>
    </citation>
    <scope>NUCLEOTIDE SEQUENCE [LARGE SCALE GENOMIC DNA]</scope>
    <source>
        <strain evidence="10">CA3LBN</strain>
    </source>
</reference>
<feature type="compositionally biased region" description="Basic and acidic residues" evidence="8">
    <location>
        <begin position="181"/>
        <end position="191"/>
    </location>
</feature>
<dbReference type="InterPro" id="IPR012677">
    <property type="entry name" value="Nucleotide-bd_a/b_plait_sf"/>
</dbReference>
<organism evidence="10 11">
    <name type="scientific">Candidozyma haemuli</name>
    <dbReference type="NCBI Taxonomy" id="45357"/>
    <lineage>
        <taxon>Eukaryota</taxon>
        <taxon>Fungi</taxon>
        <taxon>Dikarya</taxon>
        <taxon>Ascomycota</taxon>
        <taxon>Saccharomycotina</taxon>
        <taxon>Pichiomycetes</taxon>
        <taxon>Metschnikowiaceae</taxon>
        <taxon>Candidozyma</taxon>
    </lineage>
</organism>
<evidence type="ECO:0000256" key="5">
    <source>
        <dbReference type="ARBA" id="ARBA00022884"/>
    </source>
</evidence>
<dbReference type="InterPro" id="IPR035979">
    <property type="entry name" value="RBD_domain_sf"/>
</dbReference>
<keyword evidence="6" id="KW-0539">Nucleus</keyword>
<dbReference type="InterPro" id="IPR000504">
    <property type="entry name" value="RRM_dom"/>
</dbReference>
<gene>
    <name evidence="10" type="ORF">CA3LBN_000344</name>
</gene>
<feature type="compositionally biased region" description="Basic and acidic residues" evidence="8">
    <location>
        <begin position="1"/>
        <end position="50"/>
    </location>
</feature>
<feature type="region of interest" description="Disordered" evidence="8">
    <location>
        <begin position="1"/>
        <end position="216"/>
    </location>
</feature>
<evidence type="ECO:0000256" key="6">
    <source>
        <dbReference type="ARBA" id="ARBA00023242"/>
    </source>
</evidence>
<evidence type="ECO:0000259" key="9">
    <source>
        <dbReference type="SMART" id="SM00360"/>
    </source>
</evidence>
<dbReference type="InterPro" id="IPR039119">
    <property type="entry name" value="ABT1/Esf2"/>
</dbReference>
<evidence type="ECO:0000313" key="11">
    <source>
        <dbReference type="Proteomes" id="UP000825434"/>
    </source>
</evidence>
<feature type="compositionally biased region" description="Basic and acidic residues" evidence="8">
    <location>
        <begin position="373"/>
        <end position="401"/>
    </location>
</feature>
<dbReference type="SMART" id="SM00360">
    <property type="entry name" value="RRM"/>
    <property type="match status" value="1"/>
</dbReference>
<evidence type="ECO:0000256" key="8">
    <source>
        <dbReference type="SAM" id="MobiDB-lite"/>
    </source>
</evidence>
<evidence type="ECO:0000256" key="7">
    <source>
        <dbReference type="ARBA" id="ARBA00032634"/>
    </source>
</evidence>
<proteinExistence type="inferred from homology"/>
<name>A0ABX8I5U4_9ASCO</name>
<comment type="subcellular location">
    <subcellularLocation>
        <location evidence="1">Nucleus</location>
        <location evidence="1">Nucleolus</location>
    </subcellularLocation>
</comment>
<keyword evidence="11" id="KW-1185">Reference proteome</keyword>
<dbReference type="PANTHER" id="PTHR12311:SF7">
    <property type="entry name" value="ACTIVATOR OF BASAL TRANSCRIPTION 1"/>
    <property type="match status" value="1"/>
</dbReference>
<evidence type="ECO:0000256" key="3">
    <source>
        <dbReference type="ARBA" id="ARBA00013906"/>
    </source>
</evidence>
<comment type="similarity">
    <text evidence="2">Belongs to the ESF2/ABP1 family.</text>
</comment>
<evidence type="ECO:0000313" key="10">
    <source>
        <dbReference type="EMBL" id="QWU86126.1"/>
    </source>
</evidence>